<keyword evidence="5" id="KW-1185">Reference proteome</keyword>
<dbReference type="GO" id="GO:0016787">
    <property type="term" value="F:hydrolase activity"/>
    <property type="evidence" value="ECO:0007669"/>
    <property type="project" value="UniProtKB-KW"/>
</dbReference>
<dbReference type="Pfam" id="PF12146">
    <property type="entry name" value="Hydrolase_4"/>
    <property type="match status" value="1"/>
</dbReference>
<keyword evidence="2 4" id="KW-0378">Hydrolase</keyword>
<name>A0ABW4GFH6_9ACTN</name>
<comment type="similarity">
    <text evidence="1">Belongs to the AB hydrolase superfamily.</text>
</comment>
<feature type="domain" description="Serine aminopeptidase S33" evidence="3">
    <location>
        <begin position="46"/>
        <end position="141"/>
    </location>
</feature>
<evidence type="ECO:0000256" key="2">
    <source>
        <dbReference type="ARBA" id="ARBA00022801"/>
    </source>
</evidence>
<dbReference type="PANTHER" id="PTHR22946">
    <property type="entry name" value="DIENELACTONE HYDROLASE DOMAIN-CONTAINING PROTEIN-RELATED"/>
    <property type="match status" value="1"/>
</dbReference>
<comment type="caution">
    <text evidence="4">The sequence shown here is derived from an EMBL/GenBank/DDBJ whole genome shotgun (WGS) entry which is preliminary data.</text>
</comment>
<evidence type="ECO:0000313" key="5">
    <source>
        <dbReference type="Proteomes" id="UP001597097"/>
    </source>
</evidence>
<organism evidence="4 5">
    <name type="scientific">Nonomuraea guangzhouensis</name>
    <dbReference type="NCBI Taxonomy" id="1291555"/>
    <lineage>
        <taxon>Bacteria</taxon>
        <taxon>Bacillati</taxon>
        <taxon>Actinomycetota</taxon>
        <taxon>Actinomycetes</taxon>
        <taxon>Streptosporangiales</taxon>
        <taxon>Streptosporangiaceae</taxon>
        <taxon>Nonomuraea</taxon>
    </lineage>
</organism>
<protein>
    <submittedName>
        <fullName evidence="4">Alpha/beta hydrolase</fullName>
    </submittedName>
</protein>
<dbReference type="EMBL" id="JBHUCM010000025">
    <property type="protein sequence ID" value="MFD1541319.1"/>
    <property type="molecule type" value="Genomic_DNA"/>
</dbReference>
<dbReference type="InterPro" id="IPR050261">
    <property type="entry name" value="FrsA_esterase"/>
</dbReference>
<dbReference type="RefSeq" id="WP_219536902.1">
    <property type="nucleotide sequence ID" value="NZ_JAHKRM010000033.1"/>
</dbReference>
<dbReference type="Proteomes" id="UP001597097">
    <property type="component" value="Unassembled WGS sequence"/>
</dbReference>
<evidence type="ECO:0000256" key="1">
    <source>
        <dbReference type="ARBA" id="ARBA00008645"/>
    </source>
</evidence>
<proteinExistence type="inferred from homology"/>
<dbReference type="PANTHER" id="PTHR22946:SF9">
    <property type="entry name" value="POLYKETIDE TRANSFERASE AF380"/>
    <property type="match status" value="1"/>
</dbReference>
<dbReference type="InterPro" id="IPR022742">
    <property type="entry name" value="Hydrolase_4"/>
</dbReference>
<reference evidence="5" key="1">
    <citation type="journal article" date="2019" name="Int. J. Syst. Evol. Microbiol.">
        <title>The Global Catalogue of Microorganisms (GCM) 10K type strain sequencing project: providing services to taxonomists for standard genome sequencing and annotation.</title>
        <authorList>
            <consortium name="The Broad Institute Genomics Platform"/>
            <consortium name="The Broad Institute Genome Sequencing Center for Infectious Disease"/>
            <person name="Wu L."/>
            <person name="Ma J."/>
        </authorList>
    </citation>
    <scope>NUCLEOTIDE SEQUENCE [LARGE SCALE GENOMIC DNA]</scope>
    <source>
        <strain evidence="5">CGMCC 1.15399</strain>
    </source>
</reference>
<sequence>MRMSTEREKVRFTSGGIECVAWHYPGTNGACVIMAGGGGVTKEPGTDPFARRFHEAGYTVLAFDYRHLGESGGRPRQIVSVGRQLADWQAAIAFAATLPGVDPARLAIWGFSLSGGHVFRVAARNPHLAAAIAQTPNADGPAAARVASGHQRPLTLLRLTALSLLDAMGALIGRRPLLVPLAGPPGTLALLTTPDSVDGDRALNPGNRYPGWQQAIAVRSMLGIAMYRPGRFASRTRRPLLVLVCDQDQSALAEPAAAAADRAPRGELVRMPGGHYEPFLDGHEQAVDAELSFLRRHLLDHQPANGPAATGMAHPE</sequence>
<evidence type="ECO:0000313" key="4">
    <source>
        <dbReference type="EMBL" id="MFD1541319.1"/>
    </source>
</evidence>
<evidence type="ECO:0000259" key="3">
    <source>
        <dbReference type="Pfam" id="PF12146"/>
    </source>
</evidence>
<gene>
    <name evidence="4" type="ORF">ACFSJ0_29995</name>
</gene>
<accession>A0ABW4GFH6</accession>